<dbReference type="PANTHER" id="PTHR24114">
    <property type="entry name" value="LEUCINE RICH REPEAT FAMILY PROTEIN"/>
    <property type="match status" value="1"/>
</dbReference>
<dbReference type="GO" id="GO:0016779">
    <property type="term" value="F:nucleotidyltransferase activity"/>
    <property type="evidence" value="ECO:0007669"/>
    <property type="project" value="UniProtKB-KW"/>
</dbReference>
<evidence type="ECO:0000256" key="1">
    <source>
        <dbReference type="ARBA" id="ARBA00009558"/>
    </source>
</evidence>
<dbReference type="InterPro" id="IPR052394">
    <property type="entry name" value="LRR-containing"/>
</dbReference>
<dbReference type="AlphaFoldDB" id="A0A813VJH8"/>
<dbReference type="Pfam" id="PF01129">
    <property type="entry name" value="ART"/>
    <property type="match status" value="1"/>
</dbReference>
<sequence>MTLTDNDTSKAYDRFLDGDEEPRRMLQPIEGFQDFPLVSLEKSVEPIVSICPDIRRRVYIAKENCKDRTHKQLTVDEAASIYLYTMSWKPKKECLYITLNSVLRTENRDEIIPWYSYLKLVLTALTRLPSHKVVVWRGVKHDLTDQYEVGKTYVWWAFSSCTKSLQVLESENFLGKTGERTLFNIECENGKDIASYSHFPVEEEIMILPATQFVVCGKLNPSPNLHIIQLKEIKPPFPLIELPSTPLESNALTHINTKLEQQISLCMRECIYLGQFNIVDRDIPPIIQQAINTRKCIFLDLSHNNITADGAKLIADVLKTNRFLQTLRLWQNYILDSGASSIAQTLHSNRTLTVLCLASNGLTNVSTMDVAGMLKVNGNLIRLYLDHNEIGDKGMNSLMNALQSNQTLQKIFLHSNVLSDQSIHAIRAMLEQNRTLRWLSLDNNGFSDQGCATLLSIPVDSRRCIRLNL</sequence>
<keyword evidence="8" id="KW-1185">Reference proteome</keyword>
<keyword evidence="2 6" id="KW-0328">Glycosyltransferase</keyword>
<comment type="catalytic activity">
    <reaction evidence="5 6">
        <text>L-arginyl-[protein] + NAD(+) = N(omega)-(ADP-D-ribosyl)-L-arginyl-[protein] + nicotinamide + H(+)</text>
        <dbReference type="Rhea" id="RHEA:19149"/>
        <dbReference type="Rhea" id="RHEA-COMP:10532"/>
        <dbReference type="Rhea" id="RHEA-COMP:15087"/>
        <dbReference type="ChEBI" id="CHEBI:15378"/>
        <dbReference type="ChEBI" id="CHEBI:17154"/>
        <dbReference type="ChEBI" id="CHEBI:29965"/>
        <dbReference type="ChEBI" id="CHEBI:57540"/>
        <dbReference type="ChEBI" id="CHEBI:142554"/>
        <dbReference type="EC" id="2.4.2.31"/>
    </reaction>
</comment>
<dbReference type="Proteomes" id="UP000663828">
    <property type="component" value="Unassembled WGS sequence"/>
</dbReference>
<keyword evidence="6" id="KW-0521">NADP</keyword>
<dbReference type="SUPFAM" id="SSF56399">
    <property type="entry name" value="ADP-ribosylation"/>
    <property type="match status" value="1"/>
</dbReference>
<dbReference type="EC" id="2.4.2.31" evidence="6"/>
<evidence type="ECO:0000256" key="2">
    <source>
        <dbReference type="ARBA" id="ARBA00022676"/>
    </source>
</evidence>
<keyword evidence="4" id="KW-0548">Nucleotidyltransferase</keyword>
<evidence type="ECO:0000256" key="4">
    <source>
        <dbReference type="ARBA" id="ARBA00022695"/>
    </source>
</evidence>
<gene>
    <name evidence="7" type="ORF">XAT740_LOCUS5256</name>
</gene>
<keyword evidence="3 6" id="KW-0808">Transferase</keyword>
<dbReference type="EMBL" id="CAJNOR010000225">
    <property type="protein sequence ID" value="CAF0846586.1"/>
    <property type="molecule type" value="Genomic_DNA"/>
</dbReference>
<evidence type="ECO:0000256" key="6">
    <source>
        <dbReference type="RuleBase" id="RU361228"/>
    </source>
</evidence>
<protein>
    <recommendedName>
        <fullName evidence="6">NAD(P)(+)--arginine ADP-ribosyltransferase</fullName>
        <ecNumber evidence="6">2.4.2.31</ecNumber>
    </recommendedName>
    <alternativeName>
        <fullName evidence="6">Mono(ADP-ribosyl)transferase</fullName>
    </alternativeName>
</protein>
<dbReference type="SMART" id="SM00368">
    <property type="entry name" value="LRR_RI"/>
    <property type="match status" value="6"/>
</dbReference>
<proteinExistence type="inferred from homology"/>
<keyword evidence="6" id="KW-0520">NAD</keyword>
<evidence type="ECO:0000256" key="3">
    <source>
        <dbReference type="ARBA" id="ARBA00022679"/>
    </source>
</evidence>
<evidence type="ECO:0000313" key="8">
    <source>
        <dbReference type="Proteomes" id="UP000663828"/>
    </source>
</evidence>
<comment type="caution">
    <text evidence="7">The sequence shown here is derived from an EMBL/GenBank/DDBJ whole genome shotgun (WGS) entry which is preliminary data.</text>
</comment>
<dbReference type="InterPro" id="IPR000768">
    <property type="entry name" value="ART"/>
</dbReference>
<dbReference type="Gene3D" id="3.90.176.10">
    <property type="entry name" value="Toxin ADP-ribosyltransferase, Chain A, domain 1"/>
    <property type="match status" value="1"/>
</dbReference>
<dbReference type="GO" id="GO:0106274">
    <property type="term" value="F:NAD+-protein-arginine ADP-ribosyltransferase activity"/>
    <property type="evidence" value="ECO:0007669"/>
    <property type="project" value="UniProtKB-EC"/>
</dbReference>
<name>A0A813VJH8_ADIRI</name>
<evidence type="ECO:0000256" key="5">
    <source>
        <dbReference type="ARBA" id="ARBA00047597"/>
    </source>
</evidence>
<organism evidence="7 8">
    <name type="scientific">Adineta ricciae</name>
    <name type="common">Rotifer</name>
    <dbReference type="NCBI Taxonomy" id="249248"/>
    <lineage>
        <taxon>Eukaryota</taxon>
        <taxon>Metazoa</taxon>
        <taxon>Spiralia</taxon>
        <taxon>Gnathifera</taxon>
        <taxon>Rotifera</taxon>
        <taxon>Eurotatoria</taxon>
        <taxon>Bdelloidea</taxon>
        <taxon>Adinetida</taxon>
        <taxon>Adinetidae</taxon>
        <taxon>Adineta</taxon>
    </lineage>
</organism>
<reference evidence="7" key="1">
    <citation type="submission" date="2021-02" db="EMBL/GenBank/DDBJ databases">
        <authorList>
            <person name="Nowell W R."/>
        </authorList>
    </citation>
    <scope>NUCLEOTIDE SEQUENCE</scope>
</reference>
<dbReference type="Gene3D" id="3.80.10.10">
    <property type="entry name" value="Ribonuclease Inhibitor"/>
    <property type="match status" value="2"/>
</dbReference>
<dbReference type="InterPro" id="IPR001611">
    <property type="entry name" value="Leu-rich_rpt"/>
</dbReference>
<dbReference type="PANTHER" id="PTHR24114:SF2">
    <property type="entry name" value="F-BOX DOMAIN-CONTAINING PROTEIN-RELATED"/>
    <property type="match status" value="1"/>
</dbReference>
<evidence type="ECO:0000313" key="7">
    <source>
        <dbReference type="EMBL" id="CAF0846586.1"/>
    </source>
</evidence>
<dbReference type="Pfam" id="PF13516">
    <property type="entry name" value="LRR_6"/>
    <property type="match status" value="3"/>
</dbReference>
<accession>A0A813VJH8</accession>
<dbReference type="InterPro" id="IPR032675">
    <property type="entry name" value="LRR_dom_sf"/>
</dbReference>
<dbReference type="PROSITE" id="PS51996">
    <property type="entry name" value="TR_MART"/>
    <property type="match status" value="1"/>
</dbReference>
<comment type="similarity">
    <text evidence="1 6">Belongs to the Arg-specific ADP-ribosyltransferase family.</text>
</comment>
<dbReference type="SUPFAM" id="SSF52047">
    <property type="entry name" value="RNI-like"/>
    <property type="match status" value="1"/>
</dbReference>